<feature type="compositionally biased region" description="Basic and acidic residues" evidence="2">
    <location>
        <begin position="150"/>
        <end position="159"/>
    </location>
</feature>
<evidence type="ECO:0000256" key="2">
    <source>
        <dbReference type="SAM" id="MobiDB-lite"/>
    </source>
</evidence>
<name>A0A7C8LF78_9FIRM</name>
<feature type="region of interest" description="Disordered" evidence="2">
    <location>
        <begin position="126"/>
        <end position="159"/>
    </location>
</feature>
<reference evidence="4 5" key="1">
    <citation type="submission" date="2019-12" db="EMBL/GenBank/DDBJ databases">
        <title>Defluviitalea raffinosedens, isolated from a biogas fermenter, genome sequencing and characterization.</title>
        <authorList>
            <person name="Rettenmaier R."/>
            <person name="Schneider M."/>
            <person name="Neuhaus K."/>
            <person name="Liebl W."/>
            <person name="Zverlov V."/>
        </authorList>
    </citation>
    <scope>NUCLEOTIDE SEQUENCE [LARGE SCALE GENOMIC DNA]</scope>
    <source>
        <strain evidence="4 5">249c-K6</strain>
    </source>
</reference>
<evidence type="ECO:0000256" key="1">
    <source>
        <dbReference type="SAM" id="Coils"/>
    </source>
</evidence>
<evidence type="ECO:0000313" key="4">
    <source>
        <dbReference type="EMBL" id="KAE9635383.1"/>
    </source>
</evidence>
<dbReference type="Pfam" id="PF12773">
    <property type="entry name" value="DZR"/>
    <property type="match status" value="1"/>
</dbReference>
<dbReference type="Proteomes" id="UP000483018">
    <property type="component" value="Unassembled WGS sequence"/>
</dbReference>
<dbReference type="EMBL" id="WSLF01000003">
    <property type="protein sequence ID" value="KAE9635383.1"/>
    <property type="molecule type" value="Genomic_DNA"/>
</dbReference>
<dbReference type="RefSeq" id="WP_158739631.1">
    <property type="nucleotide sequence ID" value="NZ_JAFBEP010000001.1"/>
</dbReference>
<gene>
    <name evidence="4" type="ORF">GND95_04350</name>
</gene>
<dbReference type="OrthoDB" id="9788304at2"/>
<protein>
    <submittedName>
        <fullName evidence="4">Zinc-ribbon domain-containing protein</fullName>
    </submittedName>
</protein>
<accession>A0A7C8LF78</accession>
<proteinExistence type="predicted"/>
<feature type="compositionally biased region" description="Polar residues" evidence="2">
    <location>
        <begin position="129"/>
        <end position="149"/>
    </location>
</feature>
<comment type="caution">
    <text evidence="4">The sequence shown here is derived from an EMBL/GenBank/DDBJ whole genome shotgun (WGS) entry which is preliminary data.</text>
</comment>
<organism evidence="4 5">
    <name type="scientific">Defluviitalea raffinosedens</name>
    <dbReference type="NCBI Taxonomy" id="1450156"/>
    <lineage>
        <taxon>Bacteria</taxon>
        <taxon>Bacillati</taxon>
        <taxon>Bacillota</taxon>
        <taxon>Clostridia</taxon>
        <taxon>Lachnospirales</taxon>
        <taxon>Defluviitaleaceae</taxon>
        <taxon>Defluviitalea</taxon>
    </lineage>
</organism>
<evidence type="ECO:0000259" key="3">
    <source>
        <dbReference type="Pfam" id="PF12773"/>
    </source>
</evidence>
<evidence type="ECO:0000313" key="5">
    <source>
        <dbReference type="Proteomes" id="UP000483018"/>
    </source>
</evidence>
<sequence>MPFDDWRSKLAKAVRTVKDSTGEFYTTAKVNVELGKEQDRLKNLYYEIGKKVHEIYQYGGSLGKFFDEKYLEIKEVEEKIEELQKKMEELKKVRICPGCGKEVEKGAKFCPKCGTSMSNVPVKEEVMQSKDQTQESSQEVENNDISKVQTETRTEEKTETKICPTCKSENGIDDKFCLSCGRALF</sequence>
<dbReference type="InterPro" id="IPR025874">
    <property type="entry name" value="DZR"/>
</dbReference>
<feature type="coiled-coil region" evidence="1">
    <location>
        <begin position="66"/>
        <end position="93"/>
    </location>
</feature>
<keyword evidence="5" id="KW-1185">Reference proteome</keyword>
<feature type="domain" description="DZANK-type" evidence="3">
    <location>
        <begin position="96"/>
        <end position="181"/>
    </location>
</feature>
<dbReference type="AlphaFoldDB" id="A0A7C8LF78"/>
<keyword evidence="1" id="KW-0175">Coiled coil</keyword>